<evidence type="ECO:0000313" key="1">
    <source>
        <dbReference type="EMBL" id="BAP39781.1"/>
    </source>
</evidence>
<dbReference type="EMBL" id="AP014631">
    <property type="protein sequence ID" value="BAP39781.1"/>
    <property type="molecule type" value="Genomic_DNA"/>
</dbReference>
<dbReference type="STRING" id="29554.MCAN360_0757"/>
<keyword evidence="2" id="KW-1185">Reference proteome</keyword>
<organism evidence="1 2">
    <name type="scientific">Metamycoplasma canadense</name>
    <dbReference type="NCBI Taxonomy" id="29554"/>
    <lineage>
        <taxon>Bacteria</taxon>
        <taxon>Bacillati</taxon>
        <taxon>Mycoplasmatota</taxon>
        <taxon>Mycoplasmoidales</taxon>
        <taxon>Metamycoplasmataceae</taxon>
        <taxon>Metamycoplasma</taxon>
    </lineage>
</organism>
<dbReference type="HOGENOM" id="CLU_1576761_0_0_14"/>
<dbReference type="KEGG" id="mcan:MCAN360_0757"/>
<dbReference type="RefSeq" id="WP_045434274.1">
    <property type="nucleotide sequence ID" value="NZ_AP014631.1"/>
</dbReference>
<dbReference type="InterPro" id="IPR021222">
    <property type="entry name" value="DUF2714"/>
</dbReference>
<dbReference type="AlphaFoldDB" id="A0A077L7H8"/>
<proteinExistence type="predicted"/>
<evidence type="ECO:0000313" key="2">
    <source>
        <dbReference type="Proteomes" id="UP000031641"/>
    </source>
</evidence>
<dbReference type="Pfam" id="PF10896">
    <property type="entry name" value="DUF2714"/>
    <property type="match status" value="1"/>
</dbReference>
<gene>
    <name evidence="1" type="ORF">MCAN360_0757</name>
</gene>
<sequence>MNKNKIQNNFLKDANKKIKTINEDFQKIKENKNFISFDKLLWTILLKSLTTFKNQDINKILFLLKEAIKNKFDIVFDNFTISFVLSNYLNNLFLIPTILEKSSSNFESINLKSDSKLFKIDITKFLNNELNYLLEKQYFIEILNDLIIKKNSEENKIEIYYNESNITGW</sequence>
<protein>
    <submittedName>
        <fullName evidence="1">Uncharacterized protein</fullName>
    </submittedName>
</protein>
<reference evidence="2" key="1">
    <citation type="journal article" date="2014" name="Genome Announc.">
        <title>Complete Genome Sequence of Mycoplasma canadense Strain HAZ 360_1 from Bovine Mastitic Milk in Japan.</title>
        <authorList>
            <person name="Hata E."/>
        </authorList>
    </citation>
    <scope>NUCLEOTIDE SEQUENCE [LARGE SCALE GENOMIC DNA]</scope>
    <source>
        <strain evidence="2">HAZ360_1</strain>
    </source>
</reference>
<name>A0A077L7H8_9BACT</name>
<dbReference type="Proteomes" id="UP000031641">
    <property type="component" value="Chromosome"/>
</dbReference>
<accession>A0A077L7H8</accession>